<gene>
    <name evidence="2" type="ORF">ColLi_13963</name>
</gene>
<evidence type="ECO:0000256" key="1">
    <source>
        <dbReference type="SAM" id="MobiDB-lite"/>
    </source>
</evidence>
<sequence length="65" mass="7419">MTQQSLLTAKKEKHPMRSSLAKTKNPRHLRRADDQVVLARTRSLQNSAEDQVARARTPLRLRNAA</sequence>
<accession>A0AA37H2K4</accession>
<dbReference type="AlphaFoldDB" id="A0AA37H2K4"/>
<comment type="caution">
    <text evidence="2">The sequence shown here is derived from an EMBL/GenBank/DDBJ whole genome shotgun (WGS) entry which is preliminary data.</text>
</comment>
<feature type="region of interest" description="Disordered" evidence="1">
    <location>
        <begin position="1"/>
        <end position="31"/>
    </location>
</feature>
<keyword evidence="3" id="KW-1185">Reference proteome</keyword>
<dbReference type="Proteomes" id="UP001055172">
    <property type="component" value="Unassembled WGS sequence"/>
</dbReference>
<name>A0AA37H2K4_9PEZI</name>
<protein>
    <submittedName>
        <fullName evidence="2">Uncharacterized protein</fullName>
    </submittedName>
</protein>
<organism evidence="2 3">
    <name type="scientific">Colletotrichum liriopes</name>
    <dbReference type="NCBI Taxonomy" id="708192"/>
    <lineage>
        <taxon>Eukaryota</taxon>
        <taxon>Fungi</taxon>
        <taxon>Dikarya</taxon>
        <taxon>Ascomycota</taxon>
        <taxon>Pezizomycotina</taxon>
        <taxon>Sordariomycetes</taxon>
        <taxon>Hypocreomycetidae</taxon>
        <taxon>Glomerellales</taxon>
        <taxon>Glomerellaceae</taxon>
        <taxon>Colletotrichum</taxon>
        <taxon>Colletotrichum spaethianum species complex</taxon>
    </lineage>
</organism>
<proteinExistence type="predicted"/>
<evidence type="ECO:0000313" key="2">
    <source>
        <dbReference type="EMBL" id="GJC91125.1"/>
    </source>
</evidence>
<reference evidence="2 3" key="1">
    <citation type="submission" date="2021-07" db="EMBL/GenBank/DDBJ databases">
        <title>Genome data of Colletotrichum spaethianum.</title>
        <authorList>
            <person name="Utami Y.D."/>
            <person name="Hiruma K."/>
        </authorList>
    </citation>
    <scope>NUCLEOTIDE SEQUENCE [LARGE SCALE GENOMIC DNA]</scope>
    <source>
        <strain evidence="2 3">MAFF 242679</strain>
    </source>
</reference>
<feature type="region of interest" description="Disordered" evidence="1">
    <location>
        <begin position="45"/>
        <end position="65"/>
    </location>
</feature>
<dbReference type="EMBL" id="BPPX01000071">
    <property type="protein sequence ID" value="GJC91125.1"/>
    <property type="molecule type" value="Genomic_DNA"/>
</dbReference>
<evidence type="ECO:0000313" key="3">
    <source>
        <dbReference type="Proteomes" id="UP001055172"/>
    </source>
</evidence>